<comment type="caution">
    <text evidence="8">The sequence shown here is derived from an EMBL/GenBank/DDBJ whole genome shotgun (WGS) entry which is preliminary data.</text>
</comment>
<evidence type="ECO:0000256" key="3">
    <source>
        <dbReference type="ARBA" id="ARBA00022982"/>
    </source>
</evidence>
<feature type="transmembrane region" description="Helical" evidence="5">
    <location>
        <begin position="6"/>
        <end position="29"/>
    </location>
</feature>
<accession>A0ABW2J448</accession>
<organism evidence="8 9">
    <name type="scientific">Herminiimonas aquatilis</name>
    <dbReference type="NCBI Taxonomy" id="345342"/>
    <lineage>
        <taxon>Bacteria</taxon>
        <taxon>Pseudomonadati</taxon>
        <taxon>Pseudomonadota</taxon>
        <taxon>Betaproteobacteria</taxon>
        <taxon>Burkholderiales</taxon>
        <taxon>Oxalobacteraceae</taxon>
        <taxon>Herminiimonas</taxon>
    </lineage>
</organism>
<dbReference type="SUPFAM" id="SSF52218">
    <property type="entry name" value="Flavoproteins"/>
    <property type="match status" value="1"/>
</dbReference>
<dbReference type="Gene3D" id="2.40.30.10">
    <property type="entry name" value="Translation factors"/>
    <property type="match status" value="1"/>
</dbReference>
<dbReference type="InterPro" id="IPR001709">
    <property type="entry name" value="Flavoprot_Pyr_Nucl_cyt_Rdtase"/>
</dbReference>
<dbReference type="InterPro" id="IPR029039">
    <property type="entry name" value="Flavoprotein-like_sf"/>
</dbReference>
<dbReference type="Gene3D" id="3.40.50.360">
    <property type="match status" value="1"/>
</dbReference>
<keyword evidence="2" id="KW-0288">FMN</keyword>
<dbReference type="SUPFAM" id="SSF63380">
    <property type="entry name" value="Riboflavin synthase domain-like"/>
    <property type="match status" value="1"/>
</dbReference>
<evidence type="ECO:0000256" key="5">
    <source>
        <dbReference type="SAM" id="Phobius"/>
    </source>
</evidence>
<evidence type="ECO:0000256" key="1">
    <source>
        <dbReference type="ARBA" id="ARBA00022630"/>
    </source>
</evidence>
<feature type="domain" description="Flavodoxin-like" evidence="6">
    <location>
        <begin position="54"/>
        <end position="191"/>
    </location>
</feature>
<dbReference type="PRINTS" id="PR00369">
    <property type="entry name" value="FLAVODOXIN"/>
</dbReference>
<evidence type="ECO:0000259" key="7">
    <source>
        <dbReference type="PROSITE" id="PS51384"/>
    </source>
</evidence>
<dbReference type="InterPro" id="IPR039261">
    <property type="entry name" value="FNR_nucleotide-bd"/>
</dbReference>
<keyword evidence="1" id="KW-0285">Flavoprotein</keyword>
<dbReference type="PANTHER" id="PTHR19384:SF17">
    <property type="entry name" value="NADPH--CYTOCHROME P450 REDUCTASE"/>
    <property type="match status" value="1"/>
</dbReference>
<dbReference type="EMBL" id="JBHTCC010000001">
    <property type="protein sequence ID" value="MFC7298162.1"/>
    <property type="molecule type" value="Genomic_DNA"/>
</dbReference>
<dbReference type="EC" id="1.6.2.4" evidence="4"/>
<proteinExistence type="predicted"/>
<dbReference type="InterPro" id="IPR017927">
    <property type="entry name" value="FAD-bd_FR_type"/>
</dbReference>
<protein>
    <recommendedName>
        <fullName evidence="4">NADPH--hemoprotein reductase</fullName>
        <ecNumber evidence="4">1.6.2.4</ecNumber>
    </recommendedName>
</protein>
<gene>
    <name evidence="8" type="ORF">ACFQO0_06905</name>
</gene>
<evidence type="ECO:0000256" key="2">
    <source>
        <dbReference type="ARBA" id="ARBA00022643"/>
    </source>
</evidence>
<dbReference type="CDD" id="cd06200">
    <property type="entry name" value="SiR_like1"/>
    <property type="match status" value="1"/>
</dbReference>
<keyword evidence="9" id="KW-1185">Reference proteome</keyword>
<dbReference type="InterPro" id="IPR017938">
    <property type="entry name" value="Riboflavin_synthase-like_b-brl"/>
</dbReference>
<dbReference type="Gene3D" id="3.40.50.80">
    <property type="entry name" value="Nucleotide-binding domain of ferredoxin-NADP reductase (FNR) module"/>
    <property type="match status" value="1"/>
</dbReference>
<keyword evidence="5" id="KW-1133">Transmembrane helix</keyword>
<name>A0ABW2J448_9BURK</name>
<dbReference type="PROSITE" id="PS51384">
    <property type="entry name" value="FAD_FR"/>
    <property type="match status" value="1"/>
</dbReference>
<keyword evidence="3" id="KW-0249">Electron transport</keyword>
<dbReference type="Pfam" id="PF00175">
    <property type="entry name" value="NAD_binding_1"/>
    <property type="match status" value="1"/>
</dbReference>
<keyword evidence="3" id="KW-0813">Transport</keyword>
<dbReference type="InterPro" id="IPR008254">
    <property type="entry name" value="Flavodoxin/NO_synth"/>
</dbReference>
<keyword evidence="5" id="KW-0812">Transmembrane</keyword>
<dbReference type="PANTHER" id="PTHR19384">
    <property type="entry name" value="NITRIC OXIDE SYNTHASE-RELATED"/>
    <property type="match status" value="1"/>
</dbReference>
<feature type="domain" description="FAD-binding FR-type" evidence="7">
    <location>
        <begin position="205"/>
        <end position="320"/>
    </location>
</feature>
<dbReference type="PRINTS" id="PR00371">
    <property type="entry name" value="FPNCR"/>
</dbReference>
<dbReference type="PROSITE" id="PS50902">
    <property type="entry name" value="FLAVODOXIN_LIKE"/>
    <property type="match status" value="1"/>
</dbReference>
<reference evidence="9" key="1">
    <citation type="journal article" date="2019" name="Int. J. Syst. Evol. Microbiol.">
        <title>The Global Catalogue of Microorganisms (GCM) 10K type strain sequencing project: providing services to taxonomists for standard genome sequencing and annotation.</title>
        <authorList>
            <consortium name="The Broad Institute Genomics Platform"/>
            <consortium name="The Broad Institute Genome Sequencing Center for Infectious Disease"/>
            <person name="Wu L."/>
            <person name="Ma J."/>
        </authorList>
    </citation>
    <scope>NUCLEOTIDE SEQUENCE [LARGE SCALE GENOMIC DNA]</scope>
    <source>
        <strain evidence="9">CCUG 36956</strain>
    </source>
</reference>
<evidence type="ECO:0000259" key="6">
    <source>
        <dbReference type="PROSITE" id="PS50902"/>
    </source>
</evidence>
<evidence type="ECO:0000313" key="8">
    <source>
        <dbReference type="EMBL" id="MFC7298162.1"/>
    </source>
</evidence>
<dbReference type="SUPFAM" id="SSF52343">
    <property type="entry name" value="Ferredoxin reductase-like, C-terminal NADP-linked domain"/>
    <property type="match status" value="1"/>
</dbReference>
<evidence type="ECO:0000313" key="9">
    <source>
        <dbReference type="Proteomes" id="UP001596379"/>
    </source>
</evidence>
<sequence>MNWSDQTRAIVATVLVAVYAVMCTTIYYVQLRKRQQALRNAAALMPAADGVQPWLIGYASQTGFAEELAWHTARLLHAAGVPTRVAVLSEISAAALSQTERALFIVSSYGEGDPPDNASLFAGKLMNTQLALPNLHFGVLMLGDSEYANFCGFGRSLTTWLKASGAQALFDSIFVDKAANSALQTWQQQLSHIAGTSDAPDWQAPSYQQWRLVARKHLNPGSAGAPTFHLELEPSTAAGDAATNWEAGDLVQVLAPHDAQRPREYSIASIPSDGRVHLLVRQERREDGSLGIASGWLTEQAAVGETINLRLRSHSNFHLGDNAHRPMILIGNGTGLAGLRSHLKARAATSASRNWLIFGERNVAYDFYYRGEIETWLMQDALERADIVFSRDQIERVYVQDKLREQAKQVRAWIAAGAAVYVCGSLDGMAGGVEDALTDILGKEIVEQLIAQGRYRRDVY</sequence>
<dbReference type="Proteomes" id="UP001596379">
    <property type="component" value="Unassembled WGS sequence"/>
</dbReference>
<keyword evidence="5" id="KW-0472">Membrane</keyword>
<dbReference type="InterPro" id="IPR001433">
    <property type="entry name" value="OxRdtase_FAD/NAD-bd"/>
</dbReference>
<dbReference type="InterPro" id="IPR001094">
    <property type="entry name" value="Flavdoxin-like"/>
</dbReference>
<dbReference type="RefSeq" id="WP_382233281.1">
    <property type="nucleotide sequence ID" value="NZ_JBHTCC010000001.1"/>
</dbReference>
<evidence type="ECO:0000256" key="4">
    <source>
        <dbReference type="ARBA" id="ARBA00023797"/>
    </source>
</evidence>
<dbReference type="Pfam" id="PF00258">
    <property type="entry name" value="Flavodoxin_1"/>
    <property type="match status" value="1"/>
</dbReference>